<dbReference type="SUPFAM" id="SSF47616">
    <property type="entry name" value="GST C-terminal domain-like"/>
    <property type="match status" value="1"/>
</dbReference>
<evidence type="ECO:0000256" key="5">
    <source>
        <dbReference type="ARBA" id="ARBA00023128"/>
    </source>
</evidence>
<evidence type="ECO:0000256" key="3">
    <source>
        <dbReference type="ARBA" id="ARBA00022787"/>
    </source>
</evidence>
<evidence type="ECO:0000256" key="1">
    <source>
        <dbReference type="ARBA" id="ARBA00004294"/>
    </source>
</evidence>
<protein>
    <submittedName>
        <fullName evidence="8">SAM complex subunit SAM37</fullName>
    </submittedName>
</protein>
<dbReference type="GO" id="GO:0001401">
    <property type="term" value="C:SAM complex"/>
    <property type="evidence" value="ECO:0007669"/>
    <property type="project" value="InterPro"/>
</dbReference>
<name>A0A167FU00_9ASCO</name>
<dbReference type="InterPro" id="IPR019564">
    <property type="entry name" value="Sam37/metaxin_N"/>
</dbReference>
<evidence type="ECO:0000256" key="6">
    <source>
        <dbReference type="ARBA" id="ARBA00023136"/>
    </source>
</evidence>
<dbReference type="OrthoDB" id="5835136at2759"/>
<keyword evidence="5" id="KW-0496">Mitochondrion</keyword>
<feature type="domain" description="Mitochondrial outer membrane transport complex Sam37/metaxin N-terminal" evidence="7">
    <location>
        <begin position="20"/>
        <end position="142"/>
    </location>
</feature>
<gene>
    <name evidence="8" type="primary">SAM37</name>
    <name evidence="8" type="ORF">AWJ20_3341</name>
</gene>
<dbReference type="KEGG" id="slb:AWJ20_3341"/>
<dbReference type="Proteomes" id="UP000189580">
    <property type="component" value="Chromosome b"/>
</dbReference>
<evidence type="ECO:0000313" key="8">
    <source>
        <dbReference type="EMBL" id="ANB15702.1"/>
    </source>
</evidence>
<accession>A0A167FU00</accession>
<dbReference type="InterPro" id="IPR050931">
    <property type="entry name" value="Mito_Protein_Transport_Metaxin"/>
</dbReference>
<dbReference type="GO" id="GO:0007005">
    <property type="term" value="P:mitochondrion organization"/>
    <property type="evidence" value="ECO:0007669"/>
    <property type="project" value="TreeGrafter"/>
</dbReference>
<evidence type="ECO:0000256" key="4">
    <source>
        <dbReference type="ARBA" id="ARBA00022927"/>
    </source>
</evidence>
<evidence type="ECO:0000313" key="9">
    <source>
        <dbReference type="Proteomes" id="UP000189580"/>
    </source>
</evidence>
<evidence type="ECO:0000256" key="2">
    <source>
        <dbReference type="ARBA" id="ARBA00022448"/>
    </source>
</evidence>
<dbReference type="PANTHER" id="PTHR12289:SF41">
    <property type="entry name" value="FAILED AXON CONNECTIONS-RELATED"/>
    <property type="match status" value="1"/>
</dbReference>
<dbReference type="GO" id="GO:0015031">
    <property type="term" value="P:protein transport"/>
    <property type="evidence" value="ECO:0007669"/>
    <property type="project" value="UniProtKB-KW"/>
</dbReference>
<comment type="subcellular location">
    <subcellularLocation>
        <location evidence="1">Mitochondrion outer membrane</location>
    </subcellularLocation>
</comment>
<dbReference type="InterPro" id="IPR036282">
    <property type="entry name" value="Glutathione-S-Trfase_C_sf"/>
</dbReference>
<dbReference type="EMBL" id="CP014503">
    <property type="protein sequence ID" value="ANB15702.1"/>
    <property type="molecule type" value="Genomic_DNA"/>
</dbReference>
<dbReference type="AlphaFoldDB" id="A0A167FU00"/>
<keyword evidence="3" id="KW-1000">Mitochondrion outer membrane</keyword>
<dbReference type="RefSeq" id="XP_018738179.1">
    <property type="nucleotide sequence ID" value="XM_018880352.1"/>
</dbReference>
<keyword evidence="6" id="KW-0472">Membrane</keyword>
<dbReference type="Pfam" id="PF10568">
    <property type="entry name" value="Tom37"/>
    <property type="match status" value="1"/>
</dbReference>
<keyword evidence="4" id="KW-0653">Protein transport</keyword>
<keyword evidence="2" id="KW-0813">Transport</keyword>
<keyword evidence="9" id="KW-1185">Reference proteome</keyword>
<organism evidence="8 9">
    <name type="scientific">Sugiyamaella lignohabitans</name>
    <dbReference type="NCBI Taxonomy" id="796027"/>
    <lineage>
        <taxon>Eukaryota</taxon>
        <taxon>Fungi</taxon>
        <taxon>Dikarya</taxon>
        <taxon>Ascomycota</taxon>
        <taxon>Saccharomycotina</taxon>
        <taxon>Dipodascomycetes</taxon>
        <taxon>Dipodascales</taxon>
        <taxon>Trichomonascaceae</taxon>
        <taxon>Sugiyamaella</taxon>
    </lineage>
</organism>
<dbReference type="PANTHER" id="PTHR12289">
    <property type="entry name" value="METAXIN RELATED"/>
    <property type="match status" value="1"/>
</dbReference>
<proteinExistence type="predicted"/>
<sequence>MFELHVWGPLENFVSLSPECMAIAWYLGLALDPSEFVIIPSSNTTIASNGQLPALRHAGHVYGGFFSIVRYLLRINVELPQKDSDIDEAKVTALANYISTNISSLTLYTMYVHRQNFESVTRPLFTELVPFPMQYNLPLHQRDLAKRQCTHQGLIGQPESTQLSVKYPASLSKLQAQIEEKNKQRQKIFDDAKENLRTLACGQKLYRTVVDFKENRNSPFLLGSTITIADLLFISHLRIQTASVFPVPVLKTLIDTQFPELQTYLKLGLDELKPVEATWKIVAPQGREVYSFSNAILHYIGL</sequence>
<dbReference type="GeneID" id="30035353"/>
<evidence type="ECO:0000259" key="7">
    <source>
        <dbReference type="Pfam" id="PF10568"/>
    </source>
</evidence>
<reference evidence="8 9" key="1">
    <citation type="submission" date="2016-02" db="EMBL/GenBank/DDBJ databases">
        <title>Complete genome sequence and transcriptome regulation of the pentose utilising yeast Sugiyamaella lignohabitans.</title>
        <authorList>
            <person name="Bellasio M."/>
            <person name="Peymann A."/>
            <person name="Valli M."/>
            <person name="Sipitzky M."/>
            <person name="Graf A."/>
            <person name="Sauer M."/>
            <person name="Marx H."/>
            <person name="Mattanovich D."/>
        </authorList>
    </citation>
    <scope>NUCLEOTIDE SEQUENCE [LARGE SCALE GENOMIC DNA]</scope>
    <source>
        <strain evidence="8 9">CBS 10342</strain>
    </source>
</reference>